<gene>
    <name evidence="1" type="ORF">DFR58_12123</name>
</gene>
<accession>A0A369AT47</accession>
<dbReference type="CDD" id="cd06464">
    <property type="entry name" value="ACD_sHsps-like"/>
    <property type="match status" value="1"/>
</dbReference>
<evidence type="ECO:0000313" key="2">
    <source>
        <dbReference type="Proteomes" id="UP000253034"/>
    </source>
</evidence>
<dbReference type="EMBL" id="QPJT01000021">
    <property type="protein sequence ID" value="RCX12519.1"/>
    <property type="molecule type" value="Genomic_DNA"/>
</dbReference>
<dbReference type="AlphaFoldDB" id="A0A369AT47"/>
<reference evidence="1 2" key="1">
    <citation type="submission" date="2018-07" db="EMBL/GenBank/DDBJ databases">
        <title>Genomic Encyclopedia of Type Strains, Phase IV (KMG-IV): sequencing the most valuable type-strain genomes for metagenomic binning, comparative biology and taxonomic classification.</title>
        <authorList>
            <person name="Goeker M."/>
        </authorList>
    </citation>
    <scope>NUCLEOTIDE SEQUENCE [LARGE SCALE GENOMIC DNA]</scope>
    <source>
        <strain evidence="1 2">DSM 27016</strain>
    </source>
</reference>
<comment type="caution">
    <text evidence="1">The sequence shown here is derived from an EMBL/GenBank/DDBJ whole genome shotgun (WGS) entry which is preliminary data.</text>
</comment>
<name>A0A369AT47_9FIRM</name>
<organism evidence="1 2">
    <name type="scientific">Anaerobacterium chartisolvens</name>
    <dbReference type="NCBI Taxonomy" id="1297424"/>
    <lineage>
        <taxon>Bacteria</taxon>
        <taxon>Bacillati</taxon>
        <taxon>Bacillota</taxon>
        <taxon>Clostridia</taxon>
        <taxon>Eubacteriales</taxon>
        <taxon>Oscillospiraceae</taxon>
        <taxon>Anaerobacterium</taxon>
    </lineage>
</organism>
<dbReference type="Gene3D" id="2.60.40.790">
    <property type="match status" value="1"/>
</dbReference>
<dbReference type="InterPro" id="IPR008978">
    <property type="entry name" value="HSP20-like_chaperone"/>
</dbReference>
<proteinExistence type="predicted"/>
<keyword evidence="2" id="KW-1185">Reference proteome</keyword>
<dbReference type="SUPFAM" id="SSF49764">
    <property type="entry name" value="HSP20-like chaperones"/>
    <property type="match status" value="1"/>
</dbReference>
<evidence type="ECO:0000313" key="1">
    <source>
        <dbReference type="EMBL" id="RCX12519.1"/>
    </source>
</evidence>
<protein>
    <submittedName>
        <fullName evidence="1">HSP20 family protein</fullName>
    </submittedName>
</protein>
<sequence>MAGKTDDSGMSGLGDILKGFGKLLNNVIEMAETGASKKSSSGELFNSDNEHGLKGTYDFSVRMGLNDKDAPGVKRKVDIIVPQTDVFREQDRIIAILDMPDISLKNFSCRLLGNSLHIEGTGEKAVYDKTIDLGDFETTEDNISVSENNGIFKIVIIRK</sequence>
<dbReference type="Proteomes" id="UP000253034">
    <property type="component" value="Unassembled WGS sequence"/>
</dbReference>